<evidence type="ECO:0000313" key="3">
    <source>
        <dbReference type="Proteomes" id="UP000245207"/>
    </source>
</evidence>
<dbReference type="OrthoDB" id="1930718at2759"/>
<keyword evidence="3" id="KW-1185">Reference proteome</keyword>
<evidence type="ECO:0000313" key="2">
    <source>
        <dbReference type="EMBL" id="PWA65640.1"/>
    </source>
</evidence>
<dbReference type="Proteomes" id="UP000245207">
    <property type="component" value="Unassembled WGS sequence"/>
</dbReference>
<organism evidence="2 3">
    <name type="scientific">Artemisia annua</name>
    <name type="common">Sweet wormwood</name>
    <dbReference type="NCBI Taxonomy" id="35608"/>
    <lineage>
        <taxon>Eukaryota</taxon>
        <taxon>Viridiplantae</taxon>
        <taxon>Streptophyta</taxon>
        <taxon>Embryophyta</taxon>
        <taxon>Tracheophyta</taxon>
        <taxon>Spermatophyta</taxon>
        <taxon>Magnoliopsida</taxon>
        <taxon>eudicotyledons</taxon>
        <taxon>Gunneridae</taxon>
        <taxon>Pentapetalae</taxon>
        <taxon>asterids</taxon>
        <taxon>campanulids</taxon>
        <taxon>Asterales</taxon>
        <taxon>Asteraceae</taxon>
        <taxon>Asteroideae</taxon>
        <taxon>Anthemideae</taxon>
        <taxon>Artemisiinae</taxon>
        <taxon>Artemisia</taxon>
    </lineage>
</organism>
<dbReference type="EMBL" id="PKPP01004180">
    <property type="protein sequence ID" value="PWA65640.1"/>
    <property type="molecule type" value="Genomic_DNA"/>
</dbReference>
<dbReference type="AlphaFoldDB" id="A0A2U1MWM9"/>
<reference evidence="2 3" key="1">
    <citation type="journal article" date="2018" name="Mol. Plant">
        <title>The genome of Artemisia annua provides insight into the evolution of Asteraceae family and artemisinin biosynthesis.</title>
        <authorList>
            <person name="Shen Q."/>
            <person name="Zhang L."/>
            <person name="Liao Z."/>
            <person name="Wang S."/>
            <person name="Yan T."/>
            <person name="Shi P."/>
            <person name="Liu M."/>
            <person name="Fu X."/>
            <person name="Pan Q."/>
            <person name="Wang Y."/>
            <person name="Lv Z."/>
            <person name="Lu X."/>
            <person name="Zhang F."/>
            <person name="Jiang W."/>
            <person name="Ma Y."/>
            <person name="Chen M."/>
            <person name="Hao X."/>
            <person name="Li L."/>
            <person name="Tang Y."/>
            <person name="Lv G."/>
            <person name="Zhou Y."/>
            <person name="Sun X."/>
            <person name="Brodelius P.E."/>
            <person name="Rose J.K.C."/>
            <person name="Tang K."/>
        </authorList>
    </citation>
    <scope>NUCLEOTIDE SEQUENCE [LARGE SCALE GENOMIC DNA]</scope>
    <source>
        <strain evidence="3">cv. Huhao1</strain>
        <tissue evidence="2">Leaf</tissue>
    </source>
</reference>
<dbReference type="PANTHER" id="PTHR10492">
    <property type="match status" value="1"/>
</dbReference>
<comment type="caution">
    <text evidence="2">The sequence shown here is derived from an EMBL/GenBank/DDBJ whole genome shotgun (WGS) entry which is preliminary data.</text>
</comment>
<dbReference type="InterPro" id="IPR049163">
    <property type="entry name" value="Pif1-like_2B_dom"/>
</dbReference>
<evidence type="ECO:0000259" key="1">
    <source>
        <dbReference type="Pfam" id="PF21530"/>
    </source>
</evidence>
<dbReference type="Pfam" id="PF21530">
    <property type="entry name" value="Pif1_2B_dom"/>
    <property type="match status" value="1"/>
</dbReference>
<proteinExistence type="predicted"/>
<name>A0A2U1MWM9_ARTAN</name>
<sequence length="105" mass="12168">MSHLTDIQLMPPHILRLQKNLIVVLIRNVDPNRGLCIGTHLIIKRLRRLLIEAEIITGSNIGKTVLIPRITFIFNMNRWPFKLKCTQFPIRICDANIIHGINHET</sequence>
<accession>A0A2U1MWM9</accession>
<dbReference type="STRING" id="35608.A0A2U1MWM9"/>
<feature type="domain" description="DNA helicase Pif1-like 2B" evidence="1">
    <location>
        <begin position="6"/>
        <end position="46"/>
    </location>
</feature>
<gene>
    <name evidence="2" type="ORF">CTI12_AA333380</name>
</gene>
<protein>
    <recommendedName>
        <fullName evidence="1">DNA helicase Pif1-like 2B domain-containing protein</fullName>
    </recommendedName>
</protein>
<dbReference type="PANTHER" id="PTHR10492:SF57">
    <property type="entry name" value="ATP-DEPENDENT DNA HELICASE"/>
    <property type="match status" value="1"/>
</dbReference>